<evidence type="ECO:0000313" key="2">
    <source>
        <dbReference type="Proteomes" id="UP000294239"/>
    </source>
</evidence>
<sequence>MSRKSVQRFCDNDMRQNKGLKRRSESERSRHALGFRCLLITLFDEPANSSSCCVSCSETS</sequence>
<dbReference type="Proteomes" id="UP000294239">
    <property type="component" value="Unassembled WGS sequence"/>
</dbReference>
<name>A0ABY1YFW5_9HYPH</name>
<dbReference type="EMBL" id="SISF01000013">
    <property type="protein sequence ID" value="TBN19964.1"/>
    <property type="molecule type" value="Genomic_DNA"/>
</dbReference>
<protein>
    <submittedName>
        <fullName evidence="1">Uncharacterized protein</fullName>
    </submittedName>
</protein>
<accession>A0ABY1YFW5</accession>
<reference evidence="1 2" key="1">
    <citation type="submission" date="2019-02" db="EMBL/GenBank/DDBJ databases">
        <title>Current taxonomic status of genus Agrobacterium and description of Agrobacterium cavarae sp. nov. isolated from maize roots.</title>
        <authorList>
            <person name="Flores-Felix J.D."/>
            <person name="Menendez E."/>
            <person name="Ramirez-Bahena M.H."/>
            <person name="Garcia-Fraile P."/>
            <person name="Velazquez E."/>
        </authorList>
    </citation>
    <scope>NUCLEOTIDE SEQUENCE [LARGE SCALE GENOMIC DNA]</scope>
    <source>
        <strain evidence="1 2">RZME10</strain>
    </source>
</reference>
<proteinExistence type="predicted"/>
<keyword evidence="2" id="KW-1185">Reference proteome</keyword>
<comment type="caution">
    <text evidence="1">The sequence shown here is derived from an EMBL/GenBank/DDBJ whole genome shotgun (WGS) entry which is preliminary data.</text>
</comment>
<organism evidence="1 2">
    <name type="scientific">Agrobacterium cavarae</name>
    <dbReference type="NCBI Taxonomy" id="2528239"/>
    <lineage>
        <taxon>Bacteria</taxon>
        <taxon>Pseudomonadati</taxon>
        <taxon>Pseudomonadota</taxon>
        <taxon>Alphaproteobacteria</taxon>
        <taxon>Hyphomicrobiales</taxon>
        <taxon>Rhizobiaceae</taxon>
        <taxon>Rhizobium/Agrobacterium group</taxon>
        <taxon>Agrobacterium</taxon>
    </lineage>
</organism>
<gene>
    <name evidence="1" type="ORF">EYC79_00580</name>
</gene>
<evidence type="ECO:0000313" key="1">
    <source>
        <dbReference type="EMBL" id="TBN19964.1"/>
    </source>
</evidence>